<evidence type="ECO:0000313" key="2">
    <source>
        <dbReference type="Proteomes" id="UP000000311"/>
    </source>
</evidence>
<gene>
    <name evidence="1" type="ORF">EAG_15492</name>
</gene>
<reference evidence="1 2" key="1">
    <citation type="journal article" date="2010" name="Science">
        <title>Genomic comparison of the ants Camponotus floridanus and Harpegnathos saltator.</title>
        <authorList>
            <person name="Bonasio R."/>
            <person name="Zhang G."/>
            <person name="Ye C."/>
            <person name="Mutti N.S."/>
            <person name="Fang X."/>
            <person name="Qin N."/>
            <person name="Donahue G."/>
            <person name="Yang P."/>
            <person name="Li Q."/>
            <person name="Li C."/>
            <person name="Zhang P."/>
            <person name="Huang Z."/>
            <person name="Berger S.L."/>
            <person name="Reinberg D."/>
            <person name="Wang J."/>
            <person name="Liebig J."/>
        </authorList>
    </citation>
    <scope>NUCLEOTIDE SEQUENCE [LARGE SCALE GENOMIC DNA]</scope>
    <source>
        <strain evidence="2">C129</strain>
    </source>
</reference>
<proteinExistence type="predicted"/>
<dbReference type="InterPro" id="IPR011993">
    <property type="entry name" value="PH-like_dom_sf"/>
</dbReference>
<dbReference type="AlphaFoldDB" id="E2AK88"/>
<dbReference type="EMBL" id="GL440207">
    <property type="protein sequence ID" value="EFN66145.1"/>
    <property type="molecule type" value="Genomic_DNA"/>
</dbReference>
<dbReference type="STRING" id="104421.E2AK88"/>
<feature type="non-terminal residue" evidence="1">
    <location>
        <position position="1"/>
    </location>
</feature>
<dbReference type="InParanoid" id="E2AK88"/>
<keyword evidence="2" id="KW-1185">Reference proteome</keyword>
<accession>E2AK88</accession>
<organism evidence="2">
    <name type="scientific">Camponotus floridanus</name>
    <name type="common">Florida carpenter ant</name>
    <dbReference type="NCBI Taxonomy" id="104421"/>
    <lineage>
        <taxon>Eukaryota</taxon>
        <taxon>Metazoa</taxon>
        <taxon>Ecdysozoa</taxon>
        <taxon>Arthropoda</taxon>
        <taxon>Hexapoda</taxon>
        <taxon>Insecta</taxon>
        <taxon>Pterygota</taxon>
        <taxon>Neoptera</taxon>
        <taxon>Endopterygota</taxon>
        <taxon>Hymenoptera</taxon>
        <taxon>Apocrita</taxon>
        <taxon>Aculeata</taxon>
        <taxon>Formicoidea</taxon>
        <taxon>Formicidae</taxon>
        <taxon>Formicinae</taxon>
        <taxon>Camponotus</taxon>
    </lineage>
</organism>
<name>E2AK88_CAMFO</name>
<dbReference type="OrthoDB" id="546434at2759"/>
<protein>
    <submittedName>
        <fullName evidence="1">Protein son of sevenless</fullName>
    </submittedName>
</protein>
<dbReference type="Gene3D" id="2.30.29.30">
    <property type="entry name" value="Pleckstrin-homology domain (PH domain)/Phosphotyrosine-binding domain (PTB)"/>
    <property type="match status" value="1"/>
</dbReference>
<evidence type="ECO:0000313" key="1">
    <source>
        <dbReference type="EMBL" id="EFN66145.1"/>
    </source>
</evidence>
<feature type="non-terminal residue" evidence="1">
    <location>
        <position position="165"/>
    </location>
</feature>
<sequence>IFFNKSQILCEHTPNMVENENLGQVQVLLKPLQMELTKSMTSVPKEDTRLLMQCKGRSQAAIKKIRAIQKIVHGKNQKDIGQCCYEDTLKKVTNNGQELSDRKVFLVDELLIFCKPMKIDVIFTYFDEKNFTYQDKFQLEEKLFISKVDIIDRKDIEELKNAFEI</sequence>
<dbReference type="Proteomes" id="UP000000311">
    <property type="component" value="Unassembled WGS sequence"/>
</dbReference>
<dbReference type="SUPFAM" id="SSF50729">
    <property type="entry name" value="PH domain-like"/>
    <property type="match status" value="1"/>
</dbReference>